<evidence type="ECO:0000313" key="2">
    <source>
        <dbReference type="EMBL" id="UUX59815.1"/>
    </source>
</evidence>
<accession>A0AA95BR03</accession>
<organism evidence="2 3">
    <name type="scientific">Glutamicibacter halophytocola</name>
    <dbReference type="NCBI Taxonomy" id="1933880"/>
    <lineage>
        <taxon>Bacteria</taxon>
        <taxon>Bacillati</taxon>
        <taxon>Actinomycetota</taxon>
        <taxon>Actinomycetes</taxon>
        <taxon>Micrococcales</taxon>
        <taxon>Micrococcaceae</taxon>
        <taxon>Glutamicibacter</taxon>
    </lineage>
</organism>
<protein>
    <submittedName>
        <fullName evidence="2">Uncharacterized protein</fullName>
    </submittedName>
</protein>
<dbReference type="InterPro" id="IPR011059">
    <property type="entry name" value="Metal-dep_hydrolase_composite"/>
</dbReference>
<name>A0AA95BR03_9MICC</name>
<sequence>MPNKRDADTSANQGTRIGPHADPIRTLIMNCAGRGITRVVLAGRAIIEEAQIKTVDTGDDQQRAQSFLEKRMASFSNSDFKRRPASELFPPGFPVR</sequence>
<evidence type="ECO:0000256" key="1">
    <source>
        <dbReference type="SAM" id="MobiDB-lite"/>
    </source>
</evidence>
<proteinExistence type="predicted"/>
<evidence type="ECO:0000313" key="3">
    <source>
        <dbReference type="Proteomes" id="UP001060018"/>
    </source>
</evidence>
<dbReference type="GO" id="GO:0016810">
    <property type="term" value="F:hydrolase activity, acting on carbon-nitrogen (but not peptide) bonds"/>
    <property type="evidence" value="ECO:0007669"/>
    <property type="project" value="InterPro"/>
</dbReference>
<dbReference type="EMBL" id="CP102487">
    <property type="protein sequence ID" value="UUX59815.1"/>
    <property type="molecule type" value="Genomic_DNA"/>
</dbReference>
<dbReference type="Proteomes" id="UP001060018">
    <property type="component" value="Chromosome"/>
</dbReference>
<dbReference type="SUPFAM" id="SSF51338">
    <property type="entry name" value="Composite domain of metallo-dependent hydrolases"/>
    <property type="match status" value="1"/>
</dbReference>
<dbReference type="RefSeq" id="WP_257746025.1">
    <property type="nucleotide sequence ID" value="NZ_CP102487.1"/>
</dbReference>
<reference evidence="2" key="1">
    <citation type="journal article" date="2022" name="Pest Manag. Sci.">
        <title>Glutamicibacter halophytocola-mediated host fitness of potato tuber moth on Solanaceae crops.</title>
        <authorList>
            <person name="Wang W."/>
            <person name="Xiao G."/>
            <person name="Du G."/>
            <person name="Chang L."/>
            <person name="Yang Y."/>
            <person name="Ye J."/>
            <person name="Chen B."/>
        </authorList>
    </citation>
    <scope>NUCLEOTIDE SEQUENCE</scope>
    <source>
        <strain evidence="2">S2</strain>
    </source>
</reference>
<dbReference type="AlphaFoldDB" id="A0AA95BR03"/>
<feature type="region of interest" description="Disordered" evidence="1">
    <location>
        <begin position="1"/>
        <end position="21"/>
    </location>
</feature>
<gene>
    <name evidence="2" type="ORF">NUH22_04115</name>
</gene>